<dbReference type="PANTHER" id="PTHR46072:SF4">
    <property type="entry name" value="AMIDASE C550.07-RELATED"/>
    <property type="match status" value="1"/>
</dbReference>
<dbReference type="InParanoid" id="A0A1E1LM73"/>
<keyword evidence="2" id="KW-1185">Reference proteome</keyword>
<dbReference type="Proteomes" id="UP000178129">
    <property type="component" value="Unassembled WGS sequence"/>
</dbReference>
<proteinExistence type="predicted"/>
<accession>A0A1E1LM73</accession>
<evidence type="ECO:0000313" key="2">
    <source>
        <dbReference type="Proteomes" id="UP000178129"/>
    </source>
</evidence>
<name>A0A1E1LM73_9HELO</name>
<dbReference type="AlphaFoldDB" id="A0A1E1LM73"/>
<protein>
    <submittedName>
        <fullName evidence="1">Uncharacterized protein</fullName>
    </submittedName>
</protein>
<dbReference type="STRING" id="914237.A0A1E1LM73"/>
<sequence length="125" mass="13496">MAATVTTGSRAAWQEVAADGRRHWDTTIAAIEPPSPEINAILPNPNTIPLAKKYLTVEEIATTESCAEDLVVQLSDGKLSSTTAMKGFLCPAALARKATTCITEFHPSRTPERAGFLDVYLTKHK</sequence>
<organism evidence="1 2">
    <name type="scientific">Rhynchosporium graminicola</name>
    <dbReference type="NCBI Taxonomy" id="2792576"/>
    <lineage>
        <taxon>Eukaryota</taxon>
        <taxon>Fungi</taxon>
        <taxon>Dikarya</taxon>
        <taxon>Ascomycota</taxon>
        <taxon>Pezizomycotina</taxon>
        <taxon>Leotiomycetes</taxon>
        <taxon>Helotiales</taxon>
        <taxon>Ploettnerulaceae</taxon>
        <taxon>Rhynchosporium</taxon>
    </lineage>
</organism>
<dbReference type="PANTHER" id="PTHR46072">
    <property type="entry name" value="AMIDASE-RELATED-RELATED"/>
    <property type="match status" value="1"/>
</dbReference>
<evidence type="ECO:0000313" key="1">
    <source>
        <dbReference type="EMBL" id="CZT11608.1"/>
    </source>
</evidence>
<comment type="caution">
    <text evidence="1">The sequence shown here is derived from an EMBL/GenBank/DDBJ whole genome shotgun (WGS) entry which is preliminary data.</text>
</comment>
<dbReference type="EMBL" id="FJUW01000062">
    <property type="protein sequence ID" value="CZT11608.1"/>
    <property type="molecule type" value="Genomic_DNA"/>
</dbReference>
<gene>
    <name evidence="1" type="ORF">RCO7_03779</name>
</gene>
<reference evidence="2" key="1">
    <citation type="submission" date="2016-03" db="EMBL/GenBank/DDBJ databases">
        <authorList>
            <person name="Ploux O."/>
        </authorList>
    </citation>
    <scope>NUCLEOTIDE SEQUENCE [LARGE SCALE GENOMIC DNA]</scope>
    <source>
        <strain evidence="2">UK7</strain>
    </source>
</reference>